<evidence type="ECO:0000256" key="4">
    <source>
        <dbReference type="SAM" id="Coils"/>
    </source>
</evidence>
<feature type="compositionally biased region" description="Basic and acidic residues" evidence="5">
    <location>
        <begin position="2427"/>
        <end position="2442"/>
    </location>
</feature>
<feature type="compositionally biased region" description="Basic and acidic residues" evidence="5">
    <location>
        <begin position="3094"/>
        <end position="3103"/>
    </location>
</feature>
<reference evidence="8" key="1">
    <citation type="journal article" date="2023" name="Commun. Biol.">
        <title>Genome analysis of Parmales, the sister group of diatoms, reveals the evolutionary specialization of diatoms from phago-mixotrophs to photoautotrophs.</title>
        <authorList>
            <person name="Ban H."/>
            <person name="Sato S."/>
            <person name="Yoshikawa S."/>
            <person name="Yamada K."/>
            <person name="Nakamura Y."/>
            <person name="Ichinomiya M."/>
            <person name="Sato N."/>
            <person name="Blanc-Mathieu R."/>
            <person name="Endo H."/>
            <person name="Kuwata A."/>
            <person name="Ogata H."/>
        </authorList>
    </citation>
    <scope>NUCLEOTIDE SEQUENCE [LARGE SCALE GENOMIC DNA]</scope>
</reference>
<dbReference type="PROSITE" id="PS00972">
    <property type="entry name" value="USP_1"/>
    <property type="match status" value="1"/>
</dbReference>
<comment type="caution">
    <text evidence="7">The sequence shown here is derived from an EMBL/GenBank/DDBJ whole genome shotgun (WGS) entry which is preliminary data.</text>
</comment>
<keyword evidence="2" id="KW-0833">Ubl conjugation pathway</keyword>
<dbReference type="Pfam" id="PF25010">
    <property type="entry name" value="ARM_UBP24_USP9X-Y"/>
    <property type="match status" value="1"/>
</dbReference>
<feature type="region of interest" description="Disordered" evidence="5">
    <location>
        <begin position="1464"/>
        <end position="1510"/>
    </location>
</feature>
<evidence type="ECO:0000256" key="3">
    <source>
        <dbReference type="ARBA" id="ARBA00022801"/>
    </source>
</evidence>
<evidence type="ECO:0000259" key="6">
    <source>
        <dbReference type="PROSITE" id="PS50235"/>
    </source>
</evidence>
<dbReference type="Proteomes" id="UP001162640">
    <property type="component" value="Unassembled WGS sequence"/>
</dbReference>
<dbReference type="Pfam" id="PF00443">
    <property type="entry name" value="UCH"/>
    <property type="match status" value="1"/>
</dbReference>
<organism evidence="7 8">
    <name type="scientific">Triparma laevis f. inornata</name>
    <dbReference type="NCBI Taxonomy" id="1714386"/>
    <lineage>
        <taxon>Eukaryota</taxon>
        <taxon>Sar</taxon>
        <taxon>Stramenopiles</taxon>
        <taxon>Ochrophyta</taxon>
        <taxon>Bolidophyceae</taxon>
        <taxon>Parmales</taxon>
        <taxon>Triparmaceae</taxon>
        <taxon>Triparma</taxon>
    </lineage>
</organism>
<feature type="region of interest" description="Disordered" evidence="5">
    <location>
        <begin position="1247"/>
        <end position="1267"/>
    </location>
</feature>
<dbReference type="GO" id="GO:0016579">
    <property type="term" value="P:protein deubiquitination"/>
    <property type="evidence" value="ECO:0007669"/>
    <property type="project" value="InterPro"/>
</dbReference>
<dbReference type="PANTHER" id="PTHR24006">
    <property type="entry name" value="UBIQUITIN CARBOXYL-TERMINAL HYDROLASE"/>
    <property type="match status" value="1"/>
</dbReference>
<feature type="region of interest" description="Disordered" evidence="5">
    <location>
        <begin position="3315"/>
        <end position="3346"/>
    </location>
</feature>
<accession>A0A9W7B6Z2</accession>
<feature type="compositionally biased region" description="Polar residues" evidence="5">
    <location>
        <begin position="520"/>
        <end position="531"/>
    </location>
</feature>
<evidence type="ECO:0000256" key="5">
    <source>
        <dbReference type="SAM" id="MobiDB-lite"/>
    </source>
</evidence>
<dbReference type="InterPro" id="IPR050164">
    <property type="entry name" value="Peptidase_C19"/>
</dbReference>
<dbReference type="InterPro" id="IPR018200">
    <property type="entry name" value="USP_CS"/>
</dbReference>
<evidence type="ECO:0000256" key="1">
    <source>
        <dbReference type="ARBA" id="ARBA00022670"/>
    </source>
</evidence>
<dbReference type="InterPro" id="IPR001394">
    <property type="entry name" value="Peptidase_C19_UCH"/>
</dbReference>
<feature type="compositionally biased region" description="Basic and acidic residues" evidence="5">
    <location>
        <begin position="583"/>
        <end position="592"/>
    </location>
</feature>
<feature type="coiled-coil region" evidence="4">
    <location>
        <begin position="462"/>
        <end position="496"/>
    </location>
</feature>
<keyword evidence="3" id="KW-0378">Hydrolase</keyword>
<feature type="compositionally biased region" description="Low complexity" evidence="5">
    <location>
        <begin position="1"/>
        <end position="19"/>
    </location>
</feature>
<feature type="region of interest" description="Disordered" evidence="5">
    <location>
        <begin position="2427"/>
        <end position="2457"/>
    </location>
</feature>
<feature type="region of interest" description="Disordered" evidence="5">
    <location>
        <begin position="520"/>
        <end position="632"/>
    </location>
</feature>
<proteinExistence type="predicted"/>
<feature type="compositionally biased region" description="Low complexity" evidence="5">
    <location>
        <begin position="571"/>
        <end position="582"/>
    </location>
</feature>
<gene>
    <name evidence="7" type="ORF">TL16_g08675</name>
</gene>
<dbReference type="PANTHER" id="PTHR24006:SF910">
    <property type="entry name" value="UBIQUITINYL HYDROLASE 1"/>
    <property type="match status" value="1"/>
</dbReference>
<feature type="region of interest" description="Disordered" evidence="5">
    <location>
        <begin position="2615"/>
        <end position="2658"/>
    </location>
</feature>
<dbReference type="InterPro" id="IPR028889">
    <property type="entry name" value="USP"/>
</dbReference>
<feature type="region of interest" description="Disordered" evidence="5">
    <location>
        <begin position="1"/>
        <end position="32"/>
    </location>
</feature>
<dbReference type="Gene3D" id="3.90.70.10">
    <property type="entry name" value="Cysteine proteinases"/>
    <property type="match status" value="1"/>
</dbReference>
<dbReference type="CDD" id="cd02659">
    <property type="entry name" value="peptidase_C19C"/>
    <property type="match status" value="1"/>
</dbReference>
<feature type="region of interest" description="Disordered" evidence="5">
    <location>
        <begin position="3082"/>
        <end position="3103"/>
    </location>
</feature>
<feature type="domain" description="USP" evidence="6">
    <location>
        <begin position="2085"/>
        <end position="2420"/>
    </location>
</feature>
<dbReference type="EMBL" id="BLQM01000288">
    <property type="protein sequence ID" value="GMH80740.1"/>
    <property type="molecule type" value="Genomic_DNA"/>
</dbReference>
<dbReference type="GO" id="GO:0005634">
    <property type="term" value="C:nucleus"/>
    <property type="evidence" value="ECO:0007669"/>
    <property type="project" value="TreeGrafter"/>
</dbReference>
<name>A0A9W7B6Z2_9STRA</name>
<feature type="compositionally biased region" description="Acidic residues" evidence="5">
    <location>
        <begin position="2443"/>
        <end position="2455"/>
    </location>
</feature>
<evidence type="ECO:0000313" key="7">
    <source>
        <dbReference type="EMBL" id="GMH80740.1"/>
    </source>
</evidence>
<evidence type="ECO:0000313" key="8">
    <source>
        <dbReference type="Proteomes" id="UP001162640"/>
    </source>
</evidence>
<protein>
    <recommendedName>
        <fullName evidence="6">USP domain-containing protein</fullName>
    </recommendedName>
</protein>
<feature type="compositionally biased region" description="Polar residues" evidence="5">
    <location>
        <begin position="1501"/>
        <end position="1510"/>
    </location>
</feature>
<feature type="compositionally biased region" description="Acidic residues" evidence="5">
    <location>
        <begin position="3337"/>
        <end position="3346"/>
    </location>
</feature>
<feature type="compositionally biased region" description="Low complexity" evidence="5">
    <location>
        <begin position="3315"/>
        <end position="3333"/>
    </location>
</feature>
<dbReference type="PROSITE" id="PS50235">
    <property type="entry name" value="USP_3"/>
    <property type="match status" value="1"/>
</dbReference>
<keyword evidence="4" id="KW-0175">Coiled coil</keyword>
<dbReference type="GO" id="GO:0006508">
    <property type="term" value="P:proteolysis"/>
    <property type="evidence" value="ECO:0007669"/>
    <property type="project" value="UniProtKB-KW"/>
</dbReference>
<dbReference type="GO" id="GO:0005829">
    <property type="term" value="C:cytosol"/>
    <property type="evidence" value="ECO:0007669"/>
    <property type="project" value="TreeGrafter"/>
</dbReference>
<dbReference type="InterPro" id="IPR056850">
    <property type="entry name" value="ARM_UBP34_24_USP9X_Y"/>
</dbReference>
<dbReference type="FunFam" id="3.90.70.10:FF:000022">
    <property type="entry name" value="Ubiquitin carboxyl-terminal hydrolase 24"/>
    <property type="match status" value="1"/>
</dbReference>
<dbReference type="InterPro" id="IPR038765">
    <property type="entry name" value="Papain-like_cys_pep_sf"/>
</dbReference>
<dbReference type="GO" id="GO:0004843">
    <property type="term" value="F:cysteine-type deubiquitinase activity"/>
    <property type="evidence" value="ECO:0007669"/>
    <property type="project" value="InterPro"/>
</dbReference>
<dbReference type="SUPFAM" id="SSF54001">
    <property type="entry name" value="Cysteine proteinases"/>
    <property type="match status" value="1"/>
</dbReference>
<feature type="compositionally biased region" description="Low complexity" evidence="5">
    <location>
        <begin position="1254"/>
        <end position="1267"/>
    </location>
</feature>
<evidence type="ECO:0000256" key="2">
    <source>
        <dbReference type="ARBA" id="ARBA00022786"/>
    </source>
</evidence>
<sequence length="3817" mass="428414">MAAPNSPSSSSVGSSGSESLPPPPGLETLESKPFESRFNIEILKPCKRSDNAILTQAGHTQTEYQNQLRVHQQDPTATPMPPVPVIDLFPEEKLRHLMECDLNCRFTHQGTREKFRDMLSHTVAVALLNRRKTGTLAIPHFAREQWSIMLCDFVEYAARLLSVNMGREDWFEQIYNVLNALSCVLNPSMQCYSAYGYTDDQPNPESEQWRVNSYRTPFVPPNQIITIMNDDETQFESNDQNNQTTLDSTNFTNMEFSTVQHNPSSMGWHNNNWNGGNYYNNNNEAWSMNDQDDVTRVSAFAFRCINTFIHSLGIPTMMDIMDLSATNSLRPSVRVLDKLSIILEIILTYTSDEVKQIMLQRDNIAHRDPQPSTFDKMYQYLDSFDVATELRSAEDRSTVFEIIERLRSISVTSYFHNICGNSDADDQTKFGHAMPEMLFNMRLDISKKFLNTPTLQVRIMGLNQIKDTISDKQQDLENAQQKLKQITDRFQLRQNQNHVSSTSLSQSSFQTTIATSSINNPIGGSWPTNHHNLAPRDSQLVNTSPNPSPHPNVNPDAHPYAEMATDDDDNLSTTNADNNSSDNELRSDDGNHGFDQNEDDNENFGGADGDNDNDNDNWGNDNTSQSSGDREDKAAFQQCALLVKNANSYTSSITSWLIGHHILETLLSPEYLHPELTKRITEIPKFLAQSGNLTDDHVDAMWNAAMSSSHEVIRHSVYTLIQAVVRKFTIQQLFKLQEKLQNLPTSQFDNAGRELLSEFTKCSYDEHADDSGGSSVQMAMSNMSTAMQHIMLEESDYMDIMHFNLERMHNPNANANANANKIGDHASDVNSPVVALTEPLNPENPMNRVRNWVQANVMDSLNRNTSVIQSLNILHSLIVPSGYAFPNSGIPHHFFPKALTTFWACDVFNVVANSVVKFFENGQPKSPFFDDGRDLNDRMSFLTSTMNFIMNVHNEPAMGVAEDGVTIAPNRLEYILRPDVLTKLLKYDTVVSGHSGFDVVKRILDHSKFPEFESFQKYLLTFLLEYCQKQLNINTMTMVSFRMLNKVIRAINECNGYIQSTPTPTSSDSSDPDKDNIFLADTAQNKLNLMGIDLLWKILLNSNNDKVAICANETLLSYTFKLTPHESIKHLIPEQHRSLMAECMKILHSADSSKKTTRCLEVTTKCAKLAMSNAVAEGLLAGKAQPHGLLGLGSPIRISWQYSGGKVMEPANKPSKFSVECMSNDTVGQMRWKMFMSLVAGRSDGNANSTDLLKSPSHNTPSTPPTTVTKKVQVIDIENGGQEEEAEVLSKALPPNNNNNNNNFSAAEARGRKRDSIDLTSNFDSASATLIPNVDPNANPNLSAQFAAFSDLRMLAYGKELQDRDTVISLYGIKNDSVIHCVKNYSNLFGSNKKSTPLPLAPNFSSSSHFTTTHVEPIPNSPLPVTQPIIGPQIGPVEIPQPVPSLTSHIDAEMESVTPTSAIVEQNNDDDDDPPSMIVDDVDTPNPPNPPNPDDTMDTLQPASEQTQQAVAPPPVDVFANPVLIPIVELMKPENMEVLFNMVKITDQPTLTNLVWSLLLAIPTDATLLSDMQNPSNIDGVWARWLPKTGSACSLLYVLKLVEDKVSKASNKTTALNDGNNAVAKKRKLKNSNAADDNNNDSRNIFDWCETFIATGGLEHITDILLNLNFDTERTTTPDQSSSILFPLRCIKSLTKLLAFFLKQTSAKDHFADSKVKRVLVFTLDMLSKTCREEIRATEAEDQNNKSGAATSDLAKEEKMEAGMVSQECLYLLRTMIAFDSSILNQICDKKEAGKEVVIGILFESAILDCLIRTPNVLVRTLALDIFKNAWGADSDSDSAASPKEILSIVIGLVPISKEMAYVDRCEQFFLFASTLLEKVYSDLGEFPNSDKSKLNGVATKFFKSNAARVKPPTYTVTSACSAHMSLAKLALWLCCCIMDRATVEERRNEVLVDEYLVGLMSVISALLEKLGEPVKQQIGKVGLTKHIFVSCLFEIPTETNHDKLAPPKCKSTQSRDSAFKLLTSLCVGSEFNFEAVTKLLWDEGKEDNGPGEIATLFGSRQDDAIDNTFYHNPAMNDKSSSGFVGLRNLGATCYMNSLIQQFFAVKPLRYGILSCDFGEIKEQEKEDNLLYQLQLMFSKLQESEKKCFEAGGICSAYKDWDGNPTNPTEQQDVDEFYAGLMDKVENLIKPLPQKNLLKDIFGGKICNQIICQECKNPSERMEDCLVLSLDVKGKRTVQESLELYVQGEMLDGDNKYNCSFCKQKNDSLKRACVESLPNTMILHLKRFEFDLELMRKVKVNDYVDFPHELDMKPYTKVGIENTEDTRPEGYYDYELKGVLIHSGTSESGHYYSIVKERTGDEEWFMFNDASVQPFDPDKISQQCFGGSMPQQRYDHASQRMVSYMAEKPYSAYLLIYERKTTVFEEAETGEKGEKGEKGEEGEKGEDEMKTEEEEVWRPPYEPLEKPSEVVPNSIFSSIWDENKQFLREKHLYSESFGQFLLSISKDKPAKGNAELVSIVRQFVFDVLIHAKEKSLLPAFFDRLMGWMKGPGRLEVCQTFLDDITDKDNANVEWIRIVLLKCSFTDIREKFVELMAAVFDAVCPVSRISYYEEVEVEEEGEDGGGSGMGETEEETGMEGDVKMSEAEAEEGGGEGPHLVETNLSVDVVYKFDVIDGTAIVESGEALPRFSFWKAKNSVSKFIGKLLTLLPECPHHHKRFSHFFDVLALFAKQGKEEALLLIRMGALPRLLDFYQGSNQAMVDPACLSLDGSIPDRINRKKMGKGGNDNANTEWGTLLDCIAELVSAGALYHSVEVEVEGEGEDDDFPNFDFGKRGLYEDEPMNYEQAMAESFALVLPQRDSGYLTSIKFLKDIVEEGKGGEQAQIICSRLAWNNEGLSEKIANLCGGFIKTGKCSDFKNNSLMVLLSFMFMLDPVREVRTGFAIRALIFGMANNTMYETEYKAIWEIFALVLGYWSPQKQPDDINKRMEIEISETNLKSAQLTLVTWMFENLDWVLRQLILRGSDPMKHELMQKYHLAGLTFGWFSWSSVAVNVDLWAGEDEGGKGGKELGEGVETGANTVQSLFDSDDDSDEEGGKGGGGEENRIIDRATEAWLRALCKGGGKEGVEGNFSLIKFRVFHHLIWRFKEAKEILADPKFGKNSKKKEVEFFDFFKLLNWSFQECTEVMEGGGVFERDLFLWTLGGPHKAFLEIFWDIDERCRNKYRDYHDNTRGQMILFYEKMLRTYPEVFRELFSGFRPSSVRRNLSTGPNNAIEIDLEDAGDTDKRLDGFRKEKGIKVKVDQRELARLRSLNPGGQVQVQGQGGQVQVQSQRGGEEVEVDAEEEEHDSSVQYSKMFDLYISTGGDGNIFHWNEMYISSFFRILFICAEKSSVFKEQLLGHNNYRWYVTNFYLNNDNQECKKALELGLAKWCEEDSGMRNLVVHVCRNKGFGAHHAKLLYLALIGRGGVGVGDGAGDGEGEAVFDPNNLRMKHTKDYLEQTTVEQVTQFLHNTLRQSDADSQQSAEYEDNSEYILYALKLLRHFLDERTTKVCQIQVQNVYNHANVVKAVNNFFVELVNIHENCTSKSWDPVNQDEILIVMSDIVKAALGHFHLKGLGKFVKVVVDKHIGLVLMQGVMDQDLAAKALHAPFANDVSFEIGLAFERSMRPMLNVMESSDLNQTVCSNIMTNLAKFYLGMIISAVERREFGAMHMLMMLPIQVHRALKDGSADDSAFYYGVFVDSLFNKSGLLPYFVLGMKAQVNNDPGCLCQETTQFDDTEQEALVHFLELCSAALLGGEGGEGKDVGGGVGFRRRQH</sequence>
<dbReference type="PROSITE" id="PS00973">
    <property type="entry name" value="USP_2"/>
    <property type="match status" value="1"/>
</dbReference>
<keyword evidence="1" id="KW-0645">Protease</keyword>